<dbReference type="GO" id="GO:0044781">
    <property type="term" value="P:bacterial-type flagellum organization"/>
    <property type="evidence" value="ECO:0007669"/>
    <property type="project" value="UniProtKB-KW"/>
</dbReference>
<evidence type="ECO:0000256" key="4">
    <source>
        <dbReference type="ARBA" id="ARBA00022833"/>
    </source>
</evidence>
<evidence type="ECO:0000256" key="3">
    <source>
        <dbReference type="ARBA" id="ARBA00022795"/>
    </source>
</evidence>
<organism evidence="9">
    <name type="scientific">Salmonella enterica</name>
    <name type="common">Salmonella choleraesuis</name>
    <dbReference type="NCBI Taxonomy" id="28901"/>
    <lineage>
        <taxon>Bacteria</taxon>
        <taxon>Pseudomonadati</taxon>
        <taxon>Pseudomonadota</taxon>
        <taxon>Gammaproteobacteria</taxon>
        <taxon>Enterobacterales</taxon>
        <taxon>Enterobacteriaceae</taxon>
        <taxon>Salmonella</taxon>
    </lineage>
</organism>
<dbReference type="GO" id="GO:0046872">
    <property type="term" value="F:metal ion binding"/>
    <property type="evidence" value="ECO:0007669"/>
    <property type="project" value="UniProtKB-KW"/>
</dbReference>
<gene>
    <name evidence="9" type="ORF">EAK82_24600</name>
</gene>
<accession>A0A3R0XZS6</accession>
<dbReference type="GO" id="GO:0045893">
    <property type="term" value="P:positive regulation of DNA-templated transcription"/>
    <property type="evidence" value="ECO:0007669"/>
    <property type="project" value="InterPro"/>
</dbReference>
<name>A0A3R0XZS6_SALER</name>
<keyword evidence="7" id="KW-0010">Activator</keyword>
<keyword evidence="2" id="KW-0479">Metal-binding</keyword>
<sequence length="183" mass="21011">MASESILQELEDTRLAVELVSLGARMQLLEHAVRLSRGKMTRLYRELRGTPPPKGMLPFSADWFMVREHNVHSSLFCNIFDCIKKEAPGESSVKILVQAYRAYLKYAGNTETLSLTRAWILRRFVDSGVLCYPPCCKCGGKFITHAGEPARGYHCVNFRFLLKKHKYPEKAWFTADIPHQFQE</sequence>
<dbReference type="GO" id="GO:1902208">
    <property type="term" value="P:regulation of bacterial-type flagellum assembly"/>
    <property type="evidence" value="ECO:0007669"/>
    <property type="project" value="InterPro"/>
</dbReference>
<keyword evidence="8" id="KW-0804">Transcription</keyword>
<dbReference type="RefSeq" id="WP_366548019.1">
    <property type="nucleotide sequence ID" value="NZ_MXMT01000007.1"/>
</dbReference>
<evidence type="ECO:0000256" key="1">
    <source>
        <dbReference type="ARBA" id="ARBA00022490"/>
    </source>
</evidence>
<evidence type="ECO:0000256" key="6">
    <source>
        <dbReference type="ARBA" id="ARBA00023125"/>
    </source>
</evidence>
<evidence type="ECO:0000256" key="7">
    <source>
        <dbReference type="ARBA" id="ARBA00023159"/>
    </source>
</evidence>
<keyword evidence="5" id="KW-0805">Transcription regulation</keyword>
<evidence type="ECO:0000256" key="8">
    <source>
        <dbReference type="ARBA" id="ARBA00023163"/>
    </source>
</evidence>
<proteinExistence type="predicted"/>
<keyword evidence="6" id="KW-0238">DNA-binding</keyword>
<evidence type="ECO:0000256" key="5">
    <source>
        <dbReference type="ARBA" id="ARBA00023015"/>
    </source>
</evidence>
<dbReference type="Pfam" id="PF05280">
    <property type="entry name" value="FlhC"/>
    <property type="match status" value="1"/>
</dbReference>
<reference evidence="9" key="1">
    <citation type="submission" date="2018-10" db="EMBL/GenBank/DDBJ databases">
        <authorList>
            <consortium name="PulseNet: The National Subtyping Network for Foodborne Disease Surveillance"/>
            <person name="Tarr C.L."/>
            <person name="Trees E."/>
            <person name="Katz L.S."/>
            <person name="Carleton-Romer H.A."/>
            <person name="Stroika S."/>
            <person name="Kucerova Z."/>
            <person name="Roache K.F."/>
            <person name="Sabol A.L."/>
            <person name="Besser J."/>
            <person name="Gerner-Smidt P."/>
        </authorList>
    </citation>
    <scope>NUCLEOTIDE SEQUENCE [LARGE SCALE GENOMIC DNA]</scope>
    <source>
        <strain evidence="9">PNUSAS038541</strain>
    </source>
</reference>
<dbReference type="GO" id="GO:0003677">
    <property type="term" value="F:DNA binding"/>
    <property type="evidence" value="ECO:0007669"/>
    <property type="project" value="UniProtKB-KW"/>
</dbReference>
<keyword evidence="1" id="KW-0963">Cytoplasm</keyword>
<protein>
    <submittedName>
        <fullName evidence="9">Transcriptional regulator FlhC</fullName>
    </submittedName>
</protein>
<dbReference type="Proteomes" id="UP000885392">
    <property type="component" value="Unassembled WGS sequence"/>
</dbReference>
<dbReference type="EMBL" id="RVIJ01000042">
    <property type="protein sequence ID" value="MLW03289.1"/>
    <property type="molecule type" value="Genomic_DNA"/>
</dbReference>
<evidence type="ECO:0000313" key="9">
    <source>
        <dbReference type="EMBL" id="MLW03289.1"/>
    </source>
</evidence>
<dbReference type="SUPFAM" id="SSF160930">
    <property type="entry name" value="FlhC-like"/>
    <property type="match status" value="1"/>
</dbReference>
<comment type="caution">
    <text evidence="9">The sequence shown here is derived from an EMBL/GenBank/DDBJ whole genome shotgun (WGS) entry which is preliminary data.</text>
</comment>
<evidence type="ECO:0000256" key="2">
    <source>
        <dbReference type="ARBA" id="ARBA00022723"/>
    </source>
</evidence>
<keyword evidence="3" id="KW-1005">Bacterial flagellum biogenesis</keyword>
<dbReference type="AlphaFoldDB" id="A0A3R0XZS6"/>
<keyword evidence="4" id="KW-0862">Zinc</keyword>
<dbReference type="InterPro" id="IPR007944">
    <property type="entry name" value="FlhC"/>
</dbReference>